<dbReference type="GO" id="GO:0004830">
    <property type="term" value="F:tryptophan-tRNA ligase activity"/>
    <property type="evidence" value="ECO:0007669"/>
    <property type="project" value="UniProtKB-EC"/>
</dbReference>
<evidence type="ECO:0000256" key="9">
    <source>
        <dbReference type="ARBA" id="ARBA00030268"/>
    </source>
</evidence>
<keyword evidence="6 10" id="KW-0067">ATP-binding</keyword>
<reference evidence="11" key="2">
    <citation type="submission" date="2025-08" db="UniProtKB">
        <authorList>
            <consortium name="Ensembl"/>
        </authorList>
    </citation>
    <scope>IDENTIFICATION</scope>
</reference>
<dbReference type="Proteomes" id="UP000007875">
    <property type="component" value="Unassembled WGS sequence"/>
</dbReference>
<evidence type="ECO:0000256" key="3">
    <source>
        <dbReference type="ARBA" id="ARBA00013161"/>
    </source>
</evidence>
<evidence type="ECO:0000256" key="2">
    <source>
        <dbReference type="ARBA" id="ARBA00005594"/>
    </source>
</evidence>
<dbReference type="Gene3D" id="3.40.50.620">
    <property type="entry name" value="HUPs"/>
    <property type="match status" value="1"/>
</dbReference>
<dbReference type="GO" id="GO:0005759">
    <property type="term" value="C:mitochondrial matrix"/>
    <property type="evidence" value="ECO:0007669"/>
    <property type="project" value="TreeGrafter"/>
</dbReference>
<reference evidence="11" key="3">
    <citation type="submission" date="2025-09" db="UniProtKB">
        <authorList>
            <consortium name="Ensembl"/>
        </authorList>
    </citation>
    <scope>IDENTIFICATION</scope>
</reference>
<dbReference type="EC" id="6.1.1.2" evidence="3"/>
<dbReference type="STRING" id="51511.ENSCSAVP00000005463"/>
<dbReference type="CDD" id="cd00806">
    <property type="entry name" value="TrpRS_core"/>
    <property type="match status" value="1"/>
</dbReference>
<proteinExistence type="inferred from homology"/>
<dbReference type="GeneTree" id="ENSGT00940000153724"/>
<dbReference type="SUPFAM" id="SSF52374">
    <property type="entry name" value="Nucleotidylyl transferase"/>
    <property type="match status" value="1"/>
</dbReference>
<keyword evidence="5 10" id="KW-0547">Nucleotide-binding</keyword>
<dbReference type="PRINTS" id="PR01039">
    <property type="entry name" value="TRNASYNTHTRP"/>
</dbReference>
<dbReference type="FunFam" id="1.10.240.10:FF:000002">
    <property type="entry name" value="Tryptophan--tRNA ligase"/>
    <property type="match status" value="1"/>
</dbReference>
<keyword evidence="12" id="KW-1185">Reference proteome</keyword>
<evidence type="ECO:0000256" key="5">
    <source>
        <dbReference type="ARBA" id="ARBA00022741"/>
    </source>
</evidence>
<dbReference type="GO" id="GO:0005524">
    <property type="term" value="F:ATP binding"/>
    <property type="evidence" value="ECO:0007669"/>
    <property type="project" value="UniProtKB-KW"/>
</dbReference>
<protein>
    <recommendedName>
        <fullName evidence="3">tryptophan--tRNA ligase</fullName>
        <ecNumber evidence="3">6.1.1.2</ecNumber>
    </recommendedName>
    <alternativeName>
        <fullName evidence="9">Tryptophanyl-tRNA synthetase</fullName>
    </alternativeName>
</protein>
<evidence type="ECO:0000256" key="10">
    <source>
        <dbReference type="RuleBase" id="RU363036"/>
    </source>
</evidence>
<dbReference type="GO" id="GO:0070183">
    <property type="term" value="P:mitochondrial tryptophanyl-tRNA aminoacylation"/>
    <property type="evidence" value="ECO:0007669"/>
    <property type="project" value="TreeGrafter"/>
</dbReference>
<evidence type="ECO:0000256" key="8">
    <source>
        <dbReference type="ARBA" id="ARBA00023146"/>
    </source>
</evidence>
<dbReference type="Pfam" id="PF00579">
    <property type="entry name" value="tRNA-synt_1b"/>
    <property type="match status" value="1"/>
</dbReference>
<accession>H2YJG4</accession>
<dbReference type="eggNOG" id="KOG2713">
    <property type="taxonomic scope" value="Eukaryota"/>
</dbReference>
<name>H2YJG4_CIOSA</name>
<dbReference type="PANTHER" id="PTHR43766">
    <property type="entry name" value="TRYPTOPHAN--TRNA LIGASE, MITOCHONDRIAL"/>
    <property type="match status" value="1"/>
</dbReference>
<dbReference type="InterPro" id="IPR050203">
    <property type="entry name" value="Trp-tRNA_synthetase"/>
</dbReference>
<evidence type="ECO:0000256" key="4">
    <source>
        <dbReference type="ARBA" id="ARBA00022598"/>
    </source>
</evidence>
<dbReference type="Gene3D" id="1.10.240.10">
    <property type="entry name" value="Tyrosyl-Transfer RNA Synthetase"/>
    <property type="match status" value="1"/>
</dbReference>
<dbReference type="InterPro" id="IPR001412">
    <property type="entry name" value="aa-tRNA-synth_I_CS"/>
</dbReference>
<organism evidence="11 12">
    <name type="scientific">Ciona savignyi</name>
    <name type="common">Pacific transparent sea squirt</name>
    <dbReference type="NCBI Taxonomy" id="51511"/>
    <lineage>
        <taxon>Eukaryota</taxon>
        <taxon>Metazoa</taxon>
        <taxon>Chordata</taxon>
        <taxon>Tunicata</taxon>
        <taxon>Ascidiacea</taxon>
        <taxon>Phlebobranchia</taxon>
        <taxon>Cionidae</taxon>
        <taxon>Ciona</taxon>
    </lineage>
</organism>
<evidence type="ECO:0000256" key="1">
    <source>
        <dbReference type="ARBA" id="ARBA00004173"/>
    </source>
</evidence>
<keyword evidence="8 10" id="KW-0030">Aminoacyl-tRNA synthetase</keyword>
<evidence type="ECO:0000256" key="6">
    <source>
        <dbReference type="ARBA" id="ARBA00022840"/>
    </source>
</evidence>
<dbReference type="PROSITE" id="PS00178">
    <property type="entry name" value="AA_TRNA_LIGASE_I"/>
    <property type="match status" value="1"/>
</dbReference>
<dbReference type="OMA" id="GWGQFKP"/>
<evidence type="ECO:0000313" key="11">
    <source>
        <dbReference type="Ensembl" id="ENSCSAVP00000005463.1"/>
    </source>
</evidence>
<dbReference type="AlphaFoldDB" id="H2YJG4"/>
<keyword evidence="7 10" id="KW-0648">Protein biosynthesis</keyword>
<sequence>MTNICTFRTLSQVCVKRKCPKVHLKELRKLYSTHNNKPNRVIFSGIQPTGIPHLGNYLGAIKHWVKLQNKPGDIYYSIVDLHSLTIPKSRTFMRTSILDITACLLACEINPERAVLYQQSCVPEHTLLSWVIGCLVPVNRLKHLPQWKEKQMPSVDGGGHIGRYTYPLLQTADILLYKATHVPAGDDQAVHLILTNEFAKSFNRTHGHFFPQTQIISDPTFARIRDLRNPTVKMSKSSQSENGRIEITDYDDAIRGKIKRAITDCTSAVTYDPDNRPGVSNLVQIHCGLSDITPTEACNTAQNMDTGAYKTLVANVVIDHLSPIRERYFELRQDENRLKEILKYGNQRAAKVAKENFNAVRDLLGIQL</sequence>
<dbReference type="InParanoid" id="H2YJG4"/>
<evidence type="ECO:0000256" key="7">
    <source>
        <dbReference type="ARBA" id="ARBA00022917"/>
    </source>
</evidence>
<comment type="similarity">
    <text evidence="2 10">Belongs to the class-I aminoacyl-tRNA synthetase family.</text>
</comment>
<dbReference type="NCBIfam" id="TIGR00233">
    <property type="entry name" value="trpS"/>
    <property type="match status" value="1"/>
</dbReference>
<dbReference type="Ensembl" id="ENSCSAVT00000005535.1">
    <property type="protein sequence ID" value="ENSCSAVP00000005463.1"/>
    <property type="gene ID" value="ENSCSAVG00000003263.1"/>
</dbReference>
<dbReference type="InterPro" id="IPR002306">
    <property type="entry name" value="Trp-tRNA-ligase"/>
</dbReference>
<keyword evidence="4 10" id="KW-0436">Ligase</keyword>
<dbReference type="PANTHER" id="PTHR43766:SF1">
    <property type="entry name" value="TRYPTOPHAN--TRNA LIGASE, MITOCHONDRIAL"/>
    <property type="match status" value="1"/>
</dbReference>
<dbReference type="InterPro" id="IPR002305">
    <property type="entry name" value="aa-tRNA-synth_Ic"/>
</dbReference>
<evidence type="ECO:0000313" key="12">
    <source>
        <dbReference type="Proteomes" id="UP000007875"/>
    </source>
</evidence>
<dbReference type="InterPro" id="IPR014729">
    <property type="entry name" value="Rossmann-like_a/b/a_fold"/>
</dbReference>
<reference evidence="12" key="1">
    <citation type="submission" date="2003-08" db="EMBL/GenBank/DDBJ databases">
        <authorList>
            <person name="Birren B."/>
            <person name="Nusbaum C."/>
            <person name="Abebe A."/>
            <person name="Abouelleil A."/>
            <person name="Adekoya E."/>
            <person name="Ait-zahra M."/>
            <person name="Allen N."/>
            <person name="Allen T."/>
            <person name="An P."/>
            <person name="Anderson M."/>
            <person name="Anderson S."/>
            <person name="Arachchi H."/>
            <person name="Armbruster J."/>
            <person name="Bachantsang P."/>
            <person name="Baldwin J."/>
            <person name="Barry A."/>
            <person name="Bayul T."/>
            <person name="Blitshsteyn B."/>
            <person name="Bloom T."/>
            <person name="Blye J."/>
            <person name="Boguslavskiy L."/>
            <person name="Borowsky M."/>
            <person name="Boukhgalter B."/>
            <person name="Brunache A."/>
            <person name="Butler J."/>
            <person name="Calixte N."/>
            <person name="Calvo S."/>
            <person name="Camarata J."/>
            <person name="Campo K."/>
            <person name="Chang J."/>
            <person name="Cheshatsang Y."/>
            <person name="Citroen M."/>
            <person name="Collymore A."/>
            <person name="Considine T."/>
            <person name="Cook A."/>
            <person name="Cooke P."/>
            <person name="Corum B."/>
            <person name="Cuomo C."/>
            <person name="David R."/>
            <person name="Dawoe T."/>
            <person name="Degray S."/>
            <person name="Dodge S."/>
            <person name="Dooley K."/>
            <person name="Dorje P."/>
            <person name="Dorjee K."/>
            <person name="Dorris L."/>
            <person name="Duffey N."/>
            <person name="Dupes A."/>
            <person name="Elkins T."/>
            <person name="Engels R."/>
            <person name="Erickson J."/>
            <person name="Farina A."/>
            <person name="Faro S."/>
            <person name="Ferreira P."/>
            <person name="Fischer H."/>
            <person name="Fitzgerald M."/>
            <person name="Foley K."/>
            <person name="Gage D."/>
            <person name="Galagan J."/>
            <person name="Gearin G."/>
            <person name="Gnerre S."/>
            <person name="Gnirke A."/>
            <person name="Goyette A."/>
            <person name="Graham J."/>
            <person name="Grandbois E."/>
            <person name="Gyaltsen K."/>
            <person name="Hafez N."/>
            <person name="Hagopian D."/>
            <person name="Hagos B."/>
            <person name="Hall J."/>
            <person name="Hatcher B."/>
            <person name="Heller A."/>
            <person name="Higgins H."/>
            <person name="Honan T."/>
            <person name="Horn A."/>
            <person name="Houde N."/>
            <person name="Hughes L."/>
            <person name="Hulme W."/>
            <person name="Husby E."/>
            <person name="Iliev I."/>
            <person name="Jaffe D."/>
            <person name="Jones C."/>
            <person name="Kamal M."/>
            <person name="Kamat A."/>
            <person name="Kamvysselis M."/>
            <person name="Karlsson E."/>
            <person name="Kells C."/>
            <person name="Kieu A."/>
            <person name="Kisner P."/>
            <person name="Kodira C."/>
            <person name="Kulbokas E."/>
            <person name="Labutti K."/>
            <person name="Lama D."/>
            <person name="Landers T."/>
            <person name="Leger J."/>
            <person name="Levine S."/>
            <person name="Lewis D."/>
            <person name="Lewis T."/>
            <person name="Lindblad-toh K."/>
            <person name="Liu X."/>
            <person name="Lokyitsang T."/>
            <person name="Lokyitsang Y."/>
            <person name="Lucien O."/>
            <person name="Lui A."/>
            <person name="Ma L.J."/>
            <person name="Mabbitt R."/>
            <person name="Macdonald J."/>
            <person name="Maclean C."/>
            <person name="Major J."/>
            <person name="Manning J."/>
            <person name="Marabella R."/>
            <person name="Maru K."/>
            <person name="Matthews C."/>
            <person name="Mauceli E."/>
            <person name="Mccarthy M."/>
            <person name="Mcdonough S."/>
            <person name="Mcghee T."/>
            <person name="Meldrim J."/>
            <person name="Meneus L."/>
            <person name="Mesirov J."/>
            <person name="Mihalev A."/>
            <person name="Mihova T."/>
            <person name="Mikkelsen T."/>
            <person name="Mlenga V."/>
            <person name="Moru K."/>
            <person name="Mozes J."/>
            <person name="Mulrain L."/>
            <person name="Munson G."/>
            <person name="Naylor J."/>
            <person name="Newes C."/>
            <person name="Nguyen C."/>
            <person name="Nguyen N."/>
            <person name="Nguyen T."/>
            <person name="Nicol R."/>
            <person name="Nielsen C."/>
            <person name="Nizzari M."/>
            <person name="Norbu C."/>
            <person name="Norbu N."/>
            <person name="O'donnell P."/>
            <person name="Okoawo O."/>
            <person name="O'leary S."/>
            <person name="Omotosho B."/>
            <person name="O'neill K."/>
            <person name="Osman S."/>
            <person name="Parker S."/>
            <person name="Perrin D."/>
            <person name="Phunkhang P."/>
            <person name="Piqani B."/>
            <person name="Purcell S."/>
            <person name="Rachupka T."/>
            <person name="Ramasamy U."/>
            <person name="Rameau R."/>
            <person name="Ray V."/>
            <person name="Raymond C."/>
            <person name="Retta R."/>
            <person name="Richardson S."/>
            <person name="Rise C."/>
            <person name="Rodriguez J."/>
            <person name="Rogers J."/>
            <person name="Rogov P."/>
            <person name="Rutman M."/>
            <person name="Schupbach R."/>
            <person name="Seaman C."/>
            <person name="Settipalli S."/>
            <person name="Sharpe T."/>
            <person name="Sheridan J."/>
            <person name="Sherpa N."/>
            <person name="Shi J."/>
            <person name="Smirnov S."/>
            <person name="Smith C."/>
            <person name="Sougnez C."/>
            <person name="Spencer B."/>
            <person name="Stalker J."/>
            <person name="Stange-thomann N."/>
            <person name="Stavropoulos S."/>
            <person name="Stetson K."/>
            <person name="Stone C."/>
            <person name="Stone S."/>
            <person name="Stubbs M."/>
            <person name="Talamas J."/>
            <person name="Tchuinga P."/>
            <person name="Tenzing P."/>
            <person name="Tesfaye S."/>
            <person name="Theodore J."/>
            <person name="Thoulutsang Y."/>
            <person name="Topham K."/>
            <person name="Towey S."/>
            <person name="Tsamla T."/>
            <person name="Tsomo N."/>
            <person name="Vallee D."/>
            <person name="Vassiliev H."/>
            <person name="Venkataraman V."/>
            <person name="Vinson J."/>
            <person name="Vo A."/>
            <person name="Wade C."/>
            <person name="Wang S."/>
            <person name="Wangchuk T."/>
            <person name="Wangdi T."/>
            <person name="Whittaker C."/>
            <person name="Wilkinson J."/>
            <person name="Wu Y."/>
            <person name="Wyman D."/>
            <person name="Yadav S."/>
            <person name="Yang S."/>
            <person name="Yang X."/>
            <person name="Yeager S."/>
            <person name="Yee E."/>
            <person name="Young G."/>
            <person name="Zainoun J."/>
            <person name="Zembeck L."/>
            <person name="Zimmer A."/>
            <person name="Zody M."/>
            <person name="Lander E."/>
        </authorList>
    </citation>
    <scope>NUCLEOTIDE SEQUENCE [LARGE SCALE GENOMIC DNA]</scope>
</reference>
<comment type="subcellular location">
    <subcellularLocation>
        <location evidence="1">Mitochondrion</location>
    </subcellularLocation>
</comment>